<dbReference type="Proteomes" id="UP000465622">
    <property type="component" value="Chromosome"/>
</dbReference>
<dbReference type="InterPro" id="IPR051121">
    <property type="entry name" value="FAH"/>
</dbReference>
<protein>
    <submittedName>
        <fullName evidence="4">Fumarylacetoacetate hydrolase</fullName>
    </submittedName>
</protein>
<reference evidence="4 5" key="1">
    <citation type="journal article" date="2019" name="Emerg. Microbes Infect.">
        <title>Comprehensive subspecies identification of 175 nontuberculous mycobacteria species based on 7547 genomic profiles.</title>
        <authorList>
            <person name="Matsumoto Y."/>
            <person name="Kinjo T."/>
            <person name="Motooka D."/>
            <person name="Nabeya D."/>
            <person name="Jung N."/>
            <person name="Uechi K."/>
            <person name="Horii T."/>
            <person name="Iida T."/>
            <person name="Fujita J."/>
            <person name="Nakamura S."/>
        </authorList>
    </citation>
    <scope>NUCLEOTIDE SEQUENCE [LARGE SCALE GENOMIC DNA]</scope>
    <source>
        <strain evidence="4 5">JCM 12375</strain>
    </source>
</reference>
<name>A0ABN5Y2G1_MYCME</name>
<evidence type="ECO:0000256" key="1">
    <source>
        <dbReference type="ARBA" id="ARBA00010211"/>
    </source>
</evidence>
<dbReference type="RefSeq" id="WP_036435632.1">
    <property type="nucleotide sequence ID" value="NZ_AP022567.1"/>
</dbReference>
<evidence type="ECO:0000313" key="5">
    <source>
        <dbReference type="Proteomes" id="UP000465622"/>
    </source>
</evidence>
<dbReference type="PANTHER" id="PTHR42796">
    <property type="entry name" value="FUMARYLACETOACETATE HYDROLASE DOMAIN-CONTAINING PROTEIN 2A-RELATED"/>
    <property type="match status" value="1"/>
</dbReference>
<keyword evidence="5" id="KW-1185">Reference proteome</keyword>
<dbReference type="EMBL" id="AP022567">
    <property type="protein sequence ID" value="BBX32362.1"/>
    <property type="molecule type" value="Genomic_DNA"/>
</dbReference>
<accession>A0ABN5Y2G1</accession>
<comment type="similarity">
    <text evidence="1">Belongs to the FAH family.</text>
</comment>
<evidence type="ECO:0000313" key="4">
    <source>
        <dbReference type="EMBL" id="BBX32362.1"/>
    </source>
</evidence>
<dbReference type="PANTHER" id="PTHR42796:SF4">
    <property type="entry name" value="FUMARYLACETOACETATE HYDROLASE DOMAIN-CONTAINING PROTEIN 2A"/>
    <property type="match status" value="1"/>
</dbReference>
<organism evidence="4 5">
    <name type="scientific">Mycolicibacterium mageritense</name>
    <name type="common">Mycobacterium mageritense</name>
    <dbReference type="NCBI Taxonomy" id="53462"/>
    <lineage>
        <taxon>Bacteria</taxon>
        <taxon>Bacillati</taxon>
        <taxon>Actinomycetota</taxon>
        <taxon>Actinomycetes</taxon>
        <taxon>Mycobacteriales</taxon>
        <taxon>Mycobacteriaceae</taxon>
        <taxon>Mycolicibacterium</taxon>
    </lineage>
</organism>
<dbReference type="InterPro" id="IPR011234">
    <property type="entry name" value="Fumarylacetoacetase-like_C"/>
</dbReference>
<dbReference type="InterPro" id="IPR036663">
    <property type="entry name" value="Fumarylacetoacetase_C_sf"/>
</dbReference>
<dbReference type="Gene3D" id="3.90.850.10">
    <property type="entry name" value="Fumarylacetoacetase-like, C-terminal domain"/>
    <property type="match status" value="1"/>
</dbReference>
<sequence>MRLYNIGGRAALETDGGTVDVEQASGGAFGSDPQDLYEQWDELRLWAADYLGGVKPVTMCDNAAIGSPVPRPRQIFAIGINYSSHVEESGLDTPTIPMVFAKFPSSIAGPYDCIALPQGAVDFEAELVVVIGTRADQVPAHEAWRHVAGITVGQDLSERYTQWAGSAPQQMSLGKSFPGFTPIGPVVATPDEFDNPDDIELGCAVNGMPMQKGRTSGMIFSVPAIIEFLSATVSLLPGDLIFTGTPSGVGFTRTPQILLKPGDELTTYAESIGEMRHTFSARAGAPPLASDS</sequence>
<gene>
    <name evidence="4" type="ORF">MMAGJ_16440</name>
</gene>
<proteinExistence type="inferred from homology"/>
<dbReference type="GO" id="GO:0016787">
    <property type="term" value="F:hydrolase activity"/>
    <property type="evidence" value="ECO:0007669"/>
    <property type="project" value="UniProtKB-KW"/>
</dbReference>
<keyword evidence="4" id="KW-0378">Hydrolase</keyword>
<dbReference type="Pfam" id="PF01557">
    <property type="entry name" value="FAA_hydrolase"/>
    <property type="match status" value="1"/>
</dbReference>
<feature type="domain" description="Fumarylacetoacetase-like C-terminal" evidence="3">
    <location>
        <begin position="75"/>
        <end position="279"/>
    </location>
</feature>
<dbReference type="SUPFAM" id="SSF56529">
    <property type="entry name" value="FAH"/>
    <property type="match status" value="1"/>
</dbReference>
<keyword evidence="2" id="KW-0479">Metal-binding</keyword>
<evidence type="ECO:0000259" key="3">
    <source>
        <dbReference type="Pfam" id="PF01557"/>
    </source>
</evidence>
<evidence type="ECO:0000256" key="2">
    <source>
        <dbReference type="ARBA" id="ARBA00022723"/>
    </source>
</evidence>